<evidence type="ECO:0000256" key="1">
    <source>
        <dbReference type="SAM" id="MobiDB-lite"/>
    </source>
</evidence>
<feature type="compositionally biased region" description="Low complexity" evidence="1">
    <location>
        <begin position="26"/>
        <end position="41"/>
    </location>
</feature>
<accession>A0A2T2P0T6</accession>
<gene>
    <name evidence="2" type="ORF">BS50DRAFT_278370</name>
</gene>
<evidence type="ECO:0000313" key="2">
    <source>
        <dbReference type="EMBL" id="PSN71239.1"/>
    </source>
</evidence>
<reference evidence="2 3" key="1">
    <citation type="journal article" date="2018" name="Front. Microbiol.">
        <title>Genome-Wide Analysis of Corynespora cassiicola Leaf Fall Disease Putative Effectors.</title>
        <authorList>
            <person name="Lopez D."/>
            <person name="Ribeiro S."/>
            <person name="Label P."/>
            <person name="Fumanal B."/>
            <person name="Venisse J.S."/>
            <person name="Kohler A."/>
            <person name="de Oliveira R.R."/>
            <person name="Labutti K."/>
            <person name="Lipzen A."/>
            <person name="Lail K."/>
            <person name="Bauer D."/>
            <person name="Ohm R.A."/>
            <person name="Barry K.W."/>
            <person name="Spatafora J."/>
            <person name="Grigoriev I.V."/>
            <person name="Martin F.M."/>
            <person name="Pujade-Renaud V."/>
        </authorList>
    </citation>
    <scope>NUCLEOTIDE SEQUENCE [LARGE SCALE GENOMIC DNA]</scope>
    <source>
        <strain evidence="2 3">Philippines</strain>
    </source>
</reference>
<protein>
    <submittedName>
        <fullName evidence="2">Uncharacterized protein</fullName>
    </submittedName>
</protein>
<sequence length="143" mass="15273">MQRNKDRDVPFPYPSLLPAHVCPCTSPSSSSSSSSSSLSLSRGLPLHINNRPPPRQSSAHSLARPGQRNEKVKASNPQSQTEPMFPSHRRKATALAAAVSCENPRSSSSRPAAHATNHPSAPLGPTAAKCPTWAFFLSLSCSY</sequence>
<proteinExistence type="predicted"/>
<keyword evidence="3" id="KW-1185">Reference proteome</keyword>
<feature type="compositionally biased region" description="Low complexity" evidence="1">
    <location>
        <begin position="104"/>
        <end position="113"/>
    </location>
</feature>
<name>A0A2T2P0T6_CORCC</name>
<organism evidence="2 3">
    <name type="scientific">Corynespora cassiicola Philippines</name>
    <dbReference type="NCBI Taxonomy" id="1448308"/>
    <lineage>
        <taxon>Eukaryota</taxon>
        <taxon>Fungi</taxon>
        <taxon>Dikarya</taxon>
        <taxon>Ascomycota</taxon>
        <taxon>Pezizomycotina</taxon>
        <taxon>Dothideomycetes</taxon>
        <taxon>Pleosporomycetidae</taxon>
        <taxon>Pleosporales</taxon>
        <taxon>Corynesporascaceae</taxon>
        <taxon>Corynespora</taxon>
    </lineage>
</organism>
<dbReference type="AlphaFoldDB" id="A0A2T2P0T6"/>
<dbReference type="EMBL" id="KZ678131">
    <property type="protein sequence ID" value="PSN71239.1"/>
    <property type="molecule type" value="Genomic_DNA"/>
</dbReference>
<dbReference type="Proteomes" id="UP000240883">
    <property type="component" value="Unassembled WGS sequence"/>
</dbReference>
<evidence type="ECO:0000313" key="3">
    <source>
        <dbReference type="Proteomes" id="UP000240883"/>
    </source>
</evidence>
<feature type="region of interest" description="Disordered" evidence="1">
    <location>
        <begin position="22"/>
        <end position="124"/>
    </location>
</feature>